<comment type="caution">
    <text evidence="4">The sequence shown here is derived from an EMBL/GenBank/DDBJ whole genome shotgun (WGS) entry which is preliminary data.</text>
</comment>
<dbReference type="EMBL" id="RXNS01000014">
    <property type="protein sequence ID" value="RTR01081.1"/>
    <property type="molecule type" value="Genomic_DNA"/>
</dbReference>
<dbReference type="AlphaFoldDB" id="A0A431V0S7"/>
<keyword evidence="5" id="KW-1185">Reference proteome</keyword>
<dbReference type="OrthoDB" id="9788221at2"/>
<dbReference type="Gene3D" id="3.10.310.10">
    <property type="entry name" value="Diaminopimelate Epimerase, Chain A, domain 1"/>
    <property type="match status" value="2"/>
</dbReference>
<protein>
    <submittedName>
        <fullName evidence="4">PhzF family phenazine biosynthesis isomerase</fullName>
    </submittedName>
</protein>
<sequence length="291" mass="30605">MTGTLYRLSAFTRDPRGGNPAGVWLGEALLDPATMRRIAAEVGYSETAFLAPRHGETRQVRYYSPEAEVSFCGHATVAAGVLLGRLEGAGTYRLATAVGEVPVTVERDGGDWRASLVSVTPDSRAAAPALIEAALASLGWQAHELDPGLPPVLAYAGAWHLVLAVATKERLDDLSYDFAALKALMQREHLTTLQLVWRESTTRFHARDPFPVGGVVEDPATGAAAAALGGHLRAAGLIETPTRLTILQGEAMGRPSRIEVRVPVSGGIVVAGTAVDLEAVPTDATRSATPG</sequence>
<feature type="active site" evidence="3">
    <location>
        <position position="46"/>
    </location>
</feature>
<dbReference type="Pfam" id="PF02567">
    <property type="entry name" value="PhzC-PhzF"/>
    <property type="match status" value="1"/>
</dbReference>
<dbReference type="GO" id="GO:0016853">
    <property type="term" value="F:isomerase activity"/>
    <property type="evidence" value="ECO:0007669"/>
    <property type="project" value="UniProtKB-KW"/>
</dbReference>
<reference evidence="4 5" key="1">
    <citation type="submission" date="2018-12" db="EMBL/GenBank/DDBJ databases">
        <authorList>
            <person name="Yu L."/>
        </authorList>
    </citation>
    <scope>NUCLEOTIDE SEQUENCE [LARGE SCALE GENOMIC DNA]</scope>
    <source>
        <strain evidence="4 5">11S</strain>
    </source>
</reference>
<dbReference type="NCBIfam" id="TIGR00654">
    <property type="entry name" value="PhzF_family"/>
    <property type="match status" value="1"/>
</dbReference>
<dbReference type="PANTHER" id="PTHR13774:SF39">
    <property type="entry name" value="BIOSYNTHESIS PROTEIN, PUTATIVE-RELATED"/>
    <property type="match status" value="1"/>
</dbReference>
<comment type="similarity">
    <text evidence="1">Belongs to the PhzF family.</text>
</comment>
<dbReference type="SUPFAM" id="SSF54506">
    <property type="entry name" value="Diaminopimelate epimerase-like"/>
    <property type="match status" value="1"/>
</dbReference>
<dbReference type="PANTHER" id="PTHR13774">
    <property type="entry name" value="PHENAZINE BIOSYNTHESIS PROTEIN"/>
    <property type="match status" value="1"/>
</dbReference>
<dbReference type="PIRSF" id="PIRSF016184">
    <property type="entry name" value="PhzC_PhzF"/>
    <property type="match status" value="1"/>
</dbReference>
<evidence type="ECO:0000256" key="3">
    <source>
        <dbReference type="PIRSR" id="PIRSR016184-1"/>
    </source>
</evidence>
<evidence type="ECO:0000256" key="2">
    <source>
        <dbReference type="ARBA" id="ARBA00023235"/>
    </source>
</evidence>
<keyword evidence="2 4" id="KW-0413">Isomerase</keyword>
<dbReference type="RefSeq" id="WP_126485340.1">
    <property type="nucleotide sequence ID" value="NZ_RXNS01000014.1"/>
</dbReference>
<evidence type="ECO:0000313" key="4">
    <source>
        <dbReference type="EMBL" id="RTR01081.1"/>
    </source>
</evidence>
<accession>A0A431V0S7</accession>
<proteinExistence type="inferred from homology"/>
<dbReference type="InterPro" id="IPR003719">
    <property type="entry name" value="Phenazine_PhzF-like"/>
</dbReference>
<dbReference type="Proteomes" id="UP000267400">
    <property type="component" value="Unassembled WGS sequence"/>
</dbReference>
<name>A0A431V0S7_9GAMM</name>
<gene>
    <name evidence="4" type="ORF">EKG36_14545</name>
</gene>
<evidence type="ECO:0000313" key="5">
    <source>
        <dbReference type="Proteomes" id="UP000267400"/>
    </source>
</evidence>
<evidence type="ECO:0000256" key="1">
    <source>
        <dbReference type="ARBA" id="ARBA00008270"/>
    </source>
</evidence>
<dbReference type="GO" id="GO:0005737">
    <property type="term" value="C:cytoplasm"/>
    <property type="evidence" value="ECO:0007669"/>
    <property type="project" value="TreeGrafter"/>
</dbReference>
<organism evidence="4 5">
    <name type="scientific">Halomonas nitroreducens</name>
    <dbReference type="NCBI Taxonomy" id="447425"/>
    <lineage>
        <taxon>Bacteria</taxon>
        <taxon>Pseudomonadati</taxon>
        <taxon>Pseudomonadota</taxon>
        <taxon>Gammaproteobacteria</taxon>
        <taxon>Oceanospirillales</taxon>
        <taxon>Halomonadaceae</taxon>
        <taxon>Halomonas</taxon>
    </lineage>
</organism>